<evidence type="ECO:0000313" key="3">
    <source>
        <dbReference type="Proteomes" id="UP001141552"/>
    </source>
</evidence>
<protein>
    <submittedName>
        <fullName evidence="2">Uncharacterized protein</fullName>
    </submittedName>
</protein>
<dbReference type="Proteomes" id="UP001141552">
    <property type="component" value="Unassembled WGS sequence"/>
</dbReference>
<name>A0A9Q0GHH1_9ROSI</name>
<reference evidence="2" key="2">
    <citation type="journal article" date="2023" name="Plants (Basel)">
        <title>Annotation of the Turnera subulata (Passifloraceae) Draft Genome Reveals the S-Locus Evolved after the Divergence of Turneroideae from Passifloroideae in a Stepwise Manner.</title>
        <authorList>
            <person name="Henning P.M."/>
            <person name="Roalson E.H."/>
            <person name="Mir W."/>
            <person name="McCubbin A.G."/>
            <person name="Shore J.S."/>
        </authorList>
    </citation>
    <scope>NUCLEOTIDE SEQUENCE</scope>
    <source>
        <strain evidence="2">F60SS</strain>
    </source>
</reference>
<dbReference type="SUPFAM" id="SSF52047">
    <property type="entry name" value="RNI-like"/>
    <property type="match status" value="1"/>
</dbReference>
<organism evidence="2 3">
    <name type="scientific">Turnera subulata</name>
    <dbReference type="NCBI Taxonomy" id="218843"/>
    <lineage>
        <taxon>Eukaryota</taxon>
        <taxon>Viridiplantae</taxon>
        <taxon>Streptophyta</taxon>
        <taxon>Embryophyta</taxon>
        <taxon>Tracheophyta</taxon>
        <taxon>Spermatophyta</taxon>
        <taxon>Magnoliopsida</taxon>
        <taxon>eudicotyledons</taxon>
        <taxon>Gunneridae</taxon>
        <taxon>Pentapetalae</taxon>
        <taxon>rosids</taxon>
        <taxon>fabids</taxon>
        <taxon>Malpighiales</taxon>
        <taxon>Passifloraceae</taxon>
        <taxon>Turnera</taxon>
    </lineage>
</organism>
<evidence type="ECO:0000313" key="2">
    <source>
        <dbReference type="EMBL" id="KAJ4849155.1"/>
    </source>
</evidence>
<sequence length="652" mass="72898">MQPLNGHHRHSFTTDSGSRSRETPPLSTTPRPKARKRKRSTLVSTAWWWPFINSVDGKRSVYDIPLRGGNQKSTCSRFKSVKLLIVGDDVLPDVYELPPHLFDILVKRLPPLPLHKLQEHMPFCDCSGYESTDDSIRTGRKRGRTGNFEAAWMALFKLRWPEVVVSAQSIDWLQLYWETHLQNCLNEAAELASLPSFNGCIGEVQISDAILKCIGCEGHTNYSKLSYHCLQFGQYARSLRLQGIIEELQVADFVFAVDQVDGLCKLLVQNKETLTSLEFIYCKLSETFVNAICQCLDINNKHAHGIQSFSISTSSFLEPGTVSLPVGLASFLSSGRSLYSLRFCENYLDHDFARVLFSTLIDTSSSLSLLDLSYNNIAGWLSHFHWRSTSNNLSSLETSNFLQSLNVLKIRGNNLQKNDMESLRDALAWMPNLETLDISENPIEDDGIRSLIPYFVEVPERRSTLTKLSLGSCELSVDGVTQLLNTLLTSKVPLSSLSIADNDLGSLVAKPLGRFLASPIKSLDIEGIGLGSFGFQELQKEMPEESKLVKINISKNRGLLETARFLSRLISLAPEITTVNASYNLMPLESLTIICSALKLAKGNLECLDLTGNNWDYQSTHSSILAEFQHKGRSILILPSSRSSDFPYDDDP</sequence>
<proteinExistence type="predicted"/>
<dbReference type="PANTHER" id="PTHR47818">
    <property type="entry name" value="RNI-LIKE SUPERFAMILY PROTEIN"/>
    <property type="match status" value="1"/>
</dbReference>
<dbReference type="PANTHER" id="PTHR47818:SF2">
    <property type="entry name" value="F-BOX DOMAIN-CONTAINING PROTEIN"/>
    <property type="match status" value="1"/>
</dbReference>
<dbReference type="EMBL" id="JAKUCV010000685">
    <property type="protein sequence ID" value="KAJ4849155.1"/>
    <property type="molecule type" value="Genomic_DNA"/>
</dbReference>
<gene>
    <name evidence="2" type="ORF">Tsubulata_037619</name>
</gene>
<accession>A0A9Q0GHH1</accession>
<dbReference type="Gene3D" id="3.80.10.10">
    <property type="entry name" value="Ribonuclease Inhibitor"/>
    <property type="match status" value="1"/>
</dbReference>
<feature type="region of interest" description="Disordered" evidence="1">
    <location>
        <begin position="1"/>
        <end position="38"/>
    </location>
</feature>
<dbReference type="InterPro" id="IPR032675">
    <property type="entry name" value="LRR_dom_sf"/>
</dbReference>
<feature type="compositionally biased region" description="Basic residues" evidence="1">
    <location>
        <begin position="1"/>
        <end position="11"/>
    </location>
</feature>
<dbReference type="SMART" id="SM00368">
    <property type="entry name" value="LRR_RI"/>
    <property type="match status" value="4"/>
</dbReference>
<dbReference type="AlphaFoldDB" id="A0A9Q0GHH1"/>
<reference evidence="2" key="1">
    <citation type="submission" date="2022-02" db="EMBL/GenBank/DDBJ databases">
        <authorList>
            <person name="Henning P.M."/>
            <person name="McCubbin A.G."/>
            <person name="Shore J.S."/>
        </authorList>
    </citation>
    <scope>NUCLEOTIDE SEQUENCE</scope>
    <source>
        <strain evidence="2">F60SS</strain>
        <tissue evidence="2">Leaves</tissue>
    </source>
</reference>
<keyword evidence="3" id="KW-1185">Reference proteome</keyword>
<dbReference type="Pfam" id="PF13516">
    <property type="entry name" value="LRR_6"/>
    <property type="match status" value="1"/>
</dbReference>
<evidence type="ECO:0000256" key="1">
    <source>
        <dbReference type="SAM" id="MobiDB-lite"/>
    </source>
</evidence>
<dbReference type="InterPro" id="IPR001611">
    <property type="entry name" value="Leu-rich_rpt"/>
</dbReference>
<comment type="caution">
    <text evidence="2">The sequence shown here is derived from an EMBL/GenBank/DDBJ whole genome shotgun (WGS) entry which is preliminary data.</text>
</comment>
<dbReference type="OrthoDB" id="120976at2759"/>